<proteinExistence type="predicted"/>
<dbReference type="Gene3D" id="3.40.50.300">
    <property type="entry name" value="P-loop containing nucleotide triphosphate hydrolases"/>
    <property type="match status" value="1"/>
</dbReference>
<dbReference type="InterPro" id="IPR011629">
    <property type="entry name" value="CobW-like_C"/>
</dbReference>
<name>A0A379ZFZ0_9GAMM</name>
<comment type="function">
    <text evidence="1">Zinc chaperone that directly transfers zinc cofactor to target proteins, thereby activating them. Zinc is transferred from the CXCC motif in the GTPase domain to the zinc binding site in target proteins in a process requiring GTP hydrolysis.</text>
</comment>
<protein>
    <submittedName>
        <fullName evidence="3">Uncharacterized GTP-binding protein YjiA</fullName>
    </submittedName>
</protein>
<dbReference type="CDD" id="cd03112">
    <property type="entry name" value="CobW-like"/>
    <property type="match status" value="1"/>
</dbReference>
<sequence>MIIKAIPTNIITGFLGVGKTSLIKQLLATKPAGETWAVLVNEFGEVGIDAGLLNSAENGIQIREVSGGCMCCAAGVPTQVAINQLIAKAKPDRLLIEPTGLGHPNEIIKVLSAAHYQNVISLRSTLCLVDARKIHDPRYREHANFIQQLQVADVIIATKSDLYDAENTKLLYELQTYLSHIERADIPVVSHTNQQPLPHALLDYLNQPRRVSLNTSGPTGVNPKLGNLAITTPSLLRTGGSHLSELGLFADGAMETSLAFDKRGMVRKQNRGEGCFSCGWVFEPTLEFDFEKLIAFIQRQSQSSNMGHALLRLKAVMITSDGIAGFNWIDHELSVVELDDTLDSRLEIITVNDVDWDEIEQQLMACFNSRLFN</sequence>
<evidence type="ECO:0000256" key="1">
    <source>
        <dbReference type="ARBA" id="ARBA00045658"/>
    </source>
</evidence>
<evidence type="ECO:0000259" key="2">
    <source>
        <dbReference type="SMART" id="SM00833"/>
    </source>
</evidence>
<accession>A0A379ZFZ0</accession>
<dbReference type="InterPro" id="IPR027417">
    <property type="entry name" value="P-loop_NTPase"/>
</dbReference>
<dbReference type="RefSeq" id="WP_115407044.1">
    <property type="nucleotide sequence ID" value="NZ_UGYV01000001.1"/>
</dbReference>
<organism evidence="3 4">
    <name type="scientific">Shewanella morhuae</name>
    <dbReference type="NCBI Taxonomy" id="365591"/>
    <lineage>
        <taxon>Bacteria</taxon>
        <taxon>Pseudomonadati</taxon>
        <taxon>Pseudomonadota</taxon>
        <taxon>Gammaproteobacteria</taxon>
        <taxon>Alteromonadales</taxon>
        <taxon>Shewanellaceae</taxon>
        <taxon>Shewanella</taxon>
    </lineage>
</organism>
<evidence type="ECO:0000313" key="4">
    <source>
        <dbReference type="Proteomes" id="UP000255061"/>
    </source>
</evidence>
<reference evidence="3 4" key="1">
    <citation type="submission" date="2018-06" db="EMBL/GenBank/DDBJ databases">
        <authorList>
            <consortium name="Pathogen Informatics"/>
            <person name="Doyle S."/>
        </authorList>
    </citation>
    <scope>NUCLEOTIDE SEQUENCE [LARGE SCALE GENOMIC DNA]</scope>
    <source>
        <strain evidence="3 4">NCTC10736</strain>
    </source>
</reference>
<dbReference type="GO" id="GO:0005737">
    <property type="term" value="C:cytoplasm"/>
    <property type="evidence" value="ECO:0007669"/>
    <property type="project" value="TreeGrafter"/>
</dbReference>
<dbReference type="Pfam" id="PF02492">
    <property type="entry name" value="cobW"/>
    <property type="match status" value="1"/>
</dbReference>
<gene>
    <name evidence="3" type="primary">yjiA</name>
    <name evidence="3" type="ORF">NCTC10736_00379</name>
</gene>
<dbReference type="SMART" id="SM00833">
    <property type="entry name" value="CobW_C"/>
    <property type="match status" value="1"/>
</dbReference>
<dbReference type="InterPro" id="IPR051316">
    <property type="entry name" value="Zinc-reg_GTPase_activator"/>
</dbReference>
<dbReference type="EMBL" id="UGYV01000001">
    <property type="protein sequence ID" value="SUI61037.1"/>
    <property type="molecule type" value="Genomic_DNA"/>
</dbReference>
<feature type="domain" description="CobW C-terminal" evidence="2">
    <location>
        <begin position="277"/>
        <end position="367"/>
    </location>
</feature>
<dbReference type="SUPFAM" id="SSF52540">
    <property type="entry name" value="P-loop containing nucleoside triphosphate hydrolases"/>
    <property type="match status" value="1"/>
</dbReference>
<dbReference type="Pfam" id="PF07683">
    <property type="entry name" value="CobW_C"/>
    <property type="match status" value="1"/>
</dbReference>
<dbReference type="PANTHER" id="PTHR13748">
    <property type="entry name" value="COBW-RELATED"/>
    <property type="match status" value="1"/>
</dbReference>
<dbReference type="InterPro" id="IPR003495">
    <property type="entry name" value="CobW/HypB/UreG_nucleotide-bd"/>
</dbReference>
<dbReference type="PANTHER" id="PTHR13748:SF46">
    <property type="entry name" value="ZINC CHAPERONE YEIR"/>
    <property type="match status" value="1"/>
</dbReference>
<dbReference type="Proteomes" id="UP000255061">
    <property type="component" value="Unassembled WGS sequence"/>
</dbReference>
<dbReference type="AlphaFoldDB" id="A0A379ZFZ0"/>
<evidence type="ECO:0000313" key="3">
    <source>
        <dbReference type="EMBL" id="SUI61037.1"/>
    </source>
</evidence>